<proteinExistence type="predicted"/>
<dbReference type="eggNOG" id="ENOG5033FC3">
    <property type="taxonomic scope" value="Bacteria"/>
</dbReference>
<dbReference type="EMBL" id="CP001997">
    <property type="protein sequence ID" value="ADE56391.1"/>
    <property type="molecule type" value="Genomic_DNA"/>
</dbReference>
<evidence type="ECO:0000256" key="1">
    <source>
        <dbReference type="SAM" id="Phobius"/>
    </source>
</evidence>
<name>D5ECV9_AMICL</name>
<reference evidence="2 3" key="1">
    <citation type="journal article" date="2010" name="Stand. Genomic Sci.">
        <title>Complete genome sequence of Aminobacterium colombiense type strain (ALA-1).</title>
        <authorList>
            <person name="Chertkov O."/>
            <person name="Sikorski J."/>
            <person name="Brambilla E."/>
            <person name="Lapidus A."/>
            <person name="Copeland A."/>
            <person name="Glavina Del Rio T."/>
            <person name="Nolan M."/>
            <person name="Lucas S."/>
            <person name="Tice H."/>
            <person name="Cheng J.F."/>
            <person name="Han C."/>
            <person name="Detter J.C."/>
            <person name="Bruce D."/>
            <person name="Tapia R."/>
            <person name="Goodwin L."/>
            <person name="Pitluck S."/>
            <person name="Liolios K."/>
            <person name="Ivanova N."/>
            <person name="Mavromatis K."/>
            <person name="Ovchinnikova G."/>
            <person name="Pati A."/>
            <person name="Chen A."/>
            <person name="Palaniappan K."/>
            <person name="Land M."/>
            <person name="Hauser L."/>
            <person name="Chang Y.J."/>
            <person name="Jeffries C.D."/>
            <person name="Spring S."/>
            <person name="Rohde M."/>
            <person name="Goker M."/>
            <person name="Bristow J."/>
            <person name="Eisen J.A."/>
            <person name="Markowitz V."/>
            <person name="Hugenholtz P."/>
            <person name="Kyrpides N.C."/>
            <person name="Klenk H.P."/>
        </authorList>
    </citation>
    <scope>NUCLEOTIDE SEQUENCE [LARGE SCALE GENOMIC DNA]</scope>
    <source>
        <strain evidence="3">DSM 12261 / ALA-1</strain>
    </source>
</reference>
<dbReference type="HOGENOM" id="CLU_1665749_0_0_0"/>
<dbReference type="AlphaFoldDB" id="D5ECV9"/>
<evidence type="ECO:0000313" key="3">
    <source>
        <dbReference type="Proteomes" id="UP000002366"/>
    </source>
</evidence>
<protein>
    <submittedName>
        <fullName evidence="2">Uncharacterized protein</fullName>
    </submittedName>
</protein>
<sequence length="158" mass="17985">MLYIKFALPFALWAWVLSSSYARYILPRISSVYGLLKGLESKEAHSASSFHVRGTSFLVKIVMLFSQMYALAAWSAYSVLRTMRFARLPETRGWIYYLTAFIICEGALGVIARKEEYNGFLSILHSIMAMGAFVIFAFNPHLMGSMYSWLIRLVGVEL</sequence>
<dbReference type="RefSeq" id="WP_013047657.1">
    <property type="nucleotide sequence ID" value="NC_014011.1"/>
</dbReference>
<dbReference type="KEGG" id="aco:Amico_0246"/>
<keyword evidence="1" id="KW-0812">Transmembrane</keyword>
<dbReference type="Proteomes" id="UP000002366">
    <property type="component" value="Chromosome"/>
</dbReference>
<organism evidence="2 3">
    <name type="scientific">Aminobacterium colombiense (strain DSM 12261 / ALA-1)</name>
    <dbReference type="NCBI Taxonomy" id="572547"/>
    <lineage>
        <taxon>Bacteria</taxon>
        <taxon>Thermotogati</taxon>
        <taxon>Synergistota</taxon>
        <taxon>Synergistia</taxon>
        <taxon>Synergistales</taxon>
        <taxon>Aminobacteriaceae</taxon>
        <taxon>Aminobacterium</taxon>
    </lineage>
</organism>
<dbReference type="STRING" id="572547.Amico_0246"/>
<evidence type="ECO:0000313" key="2">
    <source>
        <dbReference type="EMBL" id="ADE56391.1"/>
    </source>
</evidence>
<feature type="transmembrane region" description="Helical" evidence="1">
    <location>
        <begin position="57"/>
        <end position="74"/>
    </location>
</feature>
<gene>
    <name evidence="2" type="ordered locus">Amico_0246</name>
</gene>
<dbReference type="OrthoDB" id="5204at2"/>
<keyword evidence="1" id="KW-0472">Membrane</keyword>
<feature type="transmembrane region" description="Helical" evidence="1">
    <location>
        <begin position="94"/>
        <end position="113"/>
    </location>
</feature>
<keyword evidence="1" id="KW-1133">Transmembrane helix</keyword>
<feature type="transmembrane region" description="Helical" evidence="1">
    <location>
        <begin position="119"/>
        <end position="138"/>
    </location>
</feature>
<keyword evidence="3" id="KW-1185">Reference proteome</keyword>
<accession>D5ECV9</accession>